<dbReference type="SUPFAM" id="SSF51679">
    <property type="entry name" value="Bacterial luciferase-like"/>
    <property type="match status" value="1"/>
</dbReference>
<organism evidence="3 4">
    <name type="scientific">Nocardia terpenica</name>
    <dbReference type="NCBI Taxonomy" id="455432"/>
    <lineage>
        <taxon>Bacteria</taxon>
        <taxon>Bacillati</taxon>
        <taxon>Actinomycetota</taxon>
        <taxon>Actinomycetes</taxon>
        <taxon>Mycobacteriales</taxon>
        <taxon>Nocardiaceae</taxon>
        <taxon>Nocardia</taxon>
    </lineage>
</organism>
<dbReference type="GO" id="GO:0016705">
    <property type="term" value="F:oxidoreductase activity, acting on paired donors, with incorporation or reduction of molecular oxygen"/>
    <property type="evidence" value="ECO:0007669"/>
    <property type="project" value="InterPro"/>
</dbReference>
<dbReference type="PANTHER" id="PTHR30137">
    <property type="entry name" value="LUCIFERASE-LIKE MONOOXYGENASE"/>
    <property type="match status" value="1"/>
</dbReference>
<gene>
    <name evidence="3" type="ORF">CRH09_31000</name>
</gene>
<dbReference type="AlphaFoldDB" id="A0A291RRN0"/>
<accession>A0A291RRN0</accession>
<dbReference type="GeneID" id="88361711"/>
<name>A0A291RRN0_9NOCA</name>
<dbReference type="KEGG" id="ntp:CRH09_31000"/>
<evidence type="ECO:0000259" key="2">
    <source>
        <dbReference type="Pfam" id="PF00296"/>
    </source>
</evidence>
<reference evidence="3 4" key="1">
    <citation type="submission" date="2017-10" db="EMBL/GenBank/DDBJ databases">
        <title>Comparative genomics between pathogenic Norcardia.</title>
        <authorList>
            <person name="Zeng L."/>
        </authorList>
    </citation>
    <scope>NUCLEOTIDE SEQUENCE [LARGE SCALE GENOMIC DNA]</scope>
    <source>
        <strain evidence="3 4">NC_YFY_NT001</strain>
    </source>
</reference>
<comment type="similarity">
    <text evidence="1">To bacterial alkanal monooxygenase alpha and beta chains.</text>
</comment>
<feature type="domain" description="Luciferase-like" evidence="2">
    <location>
        <begin position="18"/>
        <end position="302"/>
    </location>
</feature>
<dbReference type="GO" id="GO:0005829">
    <property type="term" value="C:cytosol"/>
    <property type="evidence" value="ECO:0007669"/>
    <property type="project" value="TreeGrafter"/>
</dbReference>
<dbReference type="InterPro" id="IPR036661">
    <property type="entry name" value="Luciferase-like_sf"/>
</dbReference>
<dbReference type="InterPro" id="IPR011251">
    <property type="entry name" value="Luciferase-like_dom"/>
</dbReference>
<dbReference type="PANTHER" id="PTHR30137:SF6">
    <property type="entry name" value="LUCIFERASE-LIKE MONOOXYGENASE"/>
    <property type="match status" value="1"/>
</dbReference>
<evidence type="ECO:0000313" key="4">
    <source>
        <dbReference type="Proteomes" id="UP000221961"/>
    </source>
</evidence>
<dbReference type="Gene3D" id="3.20.20.30">
    <property type="entry name" value="Luciferase-like domain"/>
    <property type="match status" value="1"/>
</dbReference>
<sequence length="338" mass="36601">MISVPISVLNLVPVQKGTAVRDALEACVVVAGHIEQLGYRRLWFAEHHSRMADACCSPPILVGQIAAETSTLRVGSGGVMVPNHVPLTVAEQFATLDAFHPGRIDLGMGRGPGTVNDDVARALRRGAEPIADEEYQRDVRAVLSLFDPDTAPSPLPNYHPALQPWLLSSSAAGGQLAGELGLPIAIAHHIRPHNTEAALAAYRASFRPSRWLTEPYVLLCVLTVCADTDDRAHYVAGPNEVVRANLAERKLIELLAPDEAAAYVYTAAQMRTVHQLRETQAQGSPDTVARRLTDLVRATGADELMLYTPIYDLSDQLRSYELVAAHFSPNDRCSPTGP</sequence>
<protein>
    <submittedName>
        <fullName evidence="3">LLM class flavin-dependent oxidoreductase</fullName>
    </submittedName>
</protein>
<proteinExistence type="predicted"/>
<dbReference type="Pfam" id="PF00296">
    <property type="entry name" value="Bac_luciferase"/>
    <property type="match status" value="1"/>
</dbReference>
<dbReference type="InterPro" id="IPR019949">
    <property type="entry name" value="CmoO-like"/>
</dbReference>
<dbReference type="NCBIfam" id="TIGR03558">
    <property type="entry name" value="oxido_grp_1"/>
    <property type="match status" value="1"/>
</dbReference>
<dbReference type="InterPro" id="IPR050766">
    <property type="entry name" value="Bact_Lucif_Oxidored"/>
</dbReference>
<dbReference type="CDD" id="cd00347">
    <property type="entry name" value="Flavin_utilizing_monoxygenases"/>
    <property type="match status" value="1"/>
</dbReference>
<dbReference type="RefSeq" id="WP_098696954.1">
    <property type="nucleotide sequence ID" value="NZ_CP023778.1"/>
</dbReference>
<dbReference type="Proteomes" id="UP000221961">
    <property type="component" value="Chromosome"/>
</dbReference>
<evidence type="ECO:0000313" key="3">
    <source>
        <dbReference type="EMBL" id="ATL69950.1"/>
    </source>
</evidence>
<dbReference type="EMBL" id="CP023778">
    <property type="protein sequence ID" value="ATL69950.1"/>
    <property type="molecule type" value="Genomic_DNA"/>
</dbReference>
<evidence type="ECO:0000256" key="1">
    <source>
        <dbReference type="ARBA" id="ARBA00007789"/>
    </source>
</evidence>